<protein>
    <submittedName>
        <fullName evidence="1">Uncharacterized protein</fullName>
    </submittedName>
</protein>
<sequence length="94" mass="11050">MEPNLNKSRTIVPHIFLSHNIKPHHIINDNFITLERILPLNYNYIVDLFKAIPQLNFLGAFPELFEAKFRVNICTVDSAKEWLDEFSNLHKVTM</sequence>
<keyword evidence="2" id="KW-1185">Reference proteome</keyword>
<gene>
    <name evidence="1" type="ORF">F8M41_011030</name>
</gene>
<dbReference type="OrthoDB" id="2461182at2759"/>
<dbReference type="Proteomes" id="UP000439903">
    <property type="component" value="Unassembled WGS sequence"/>
</dbReference>
<dbReference type="AlphaFoldDB" id="A0A8H4AU19"/>
<evidence type="ECO:0000313" key="1">
    <source>
        <dbReference type="EMBL" id="KAF0532741.1"/>
    </source>
</evidence>
<organism evidence="1 2">
    <name type="scientific">Gigaspora margarita</name>
    <dbReference type="NCBI Taxonomy" id="4874"/>
    <lineage>
        <taxon>Eukaryota</taxon>
        <taxon>Fungi</taxon>
        <taxon>Fungi incertae sedis</taxon>
        <taxon>Mucoromycota</taxon>
        <taxon>Glomeromycotina</taxon>
        <taxon>Glomeromycetes</taxon>
        <taxon>Diversisporales</taxon>
        <taxon>Gigasporaceae</taxon>
        <taxon>Gigaspora</taxon>
    </lineage>
</organism>
<evidence type="ECO:0000313" key="2">
    <source>
        <dbReference type="Proteomes" id="UP000439903"/>
    </source>
</evidence>
<name>A0A8H4AU19_GIGMA</name>
<proteinExistence type="predicted"/>
<dbReference type="EMBL" id="WTPW01000228">
    <property type="protein sequence ID" value="KAF0532741.1"/>
    <property type="molecule type" value="Genomic_DNA"/>
</dbReference>
<accession>A0A8H4AU19</accession>
<comment type="caution">
    <text evidence="1">The sequence shown here is derived from an EMBL/GenBank/DDBJ whole genome shotgun (WGS) entry which is preliminary data.</text>
</comment>
<reference evidence="1 2" key="1">
    <citation type="journal article" date="2019" name="Environ. Microbiol.">
        <title>At the nexus of three kingdoms: the genome of the mycorrhizal fungus Gigaspora margarita provides insights into plant, endobacterial and fungal interactions.</title>
        <authorList>
            <person name="Venice F."/>
            <person name="Ghignone S."/>
            <person name="Salvioli di Fossalunga A."/>
            <person name="Amselem J."/>
            <person name="Novero M."/>
            <person name="Xianan X."/>
            <person name="Sedzielewska Toro K."/>
            <person name="Morin E."/>
            <person name="Lipzen A."/>
            <person name="Grigoriev I.V."/>
            <person name="Henrissat B."/>
            <person name="Martin F.M."/>
            <person name="Bonfante P."/>
        </authorList>
    </citation>
    <scope>NUCLEOTIDE SEQUENCE [LARGE SCALE GENOMIC DNA]</scope>
    <source>
        <strain evidence="1 2">BEG34</strain>
    </source>
</reference>